<keyword evidence="5 13" id="KW-0444">Lipid biosynthesis</keyword>
<evidence type="ECO:0000313" key="15">
    <source>
        <dbReference type="Proteomes" id="UP000298050"/>
    </source>
</evidence>
<comment type="catalytic activity">
    <reaction evidence="13">
        <text>a lipid A disaccharide + ATP = a lipid IVA + ADP + H(+)</text>
        <dbReference type="Rhea" id="RHEA:67840"/>
        <dbReference type="ChEBI" id="CHEBI:15378"/>
        <dbReference type="ChEBI" id="CHEBI:30616"/>
        <dbReference type="ChEBI" id="CHEBI:176343"/>
        <dbReference type="ChEBI" id="CHEBI:176425"/>
        <dbReference type="ChEBI" id="CHEBI:456216"/>
        <dbReference type="EC" id="2.7.1.130"/>
    </reaction>
</comment>
<evidence type="ECO:0000313" key="14">
    <source>
        <dbReference type="EMBL" id="TGD73605.1"/>
    </source>
</evidence>
<dbReference type="GO" id="GO:0005524">
    <property type="term" value="F:ATP binding"/>
    <property type="evidence" value="ECO:0007669"/>
    <property type="project" value="UniProtKB-UniRule"/>
</dbReference>
<dbReference type="Pfam" id="PF02606">
    <property type="entry name" value="LpxK"/>
    <property type="match status" value="1"/>
</dbReference>
<dbReference type="PANTHER" id="PTHR42724:SF1">
    <property type="entry name" value="TETRAACYLDISACCHARIDE 4'-KINASE, MITOCHONDRIAL-RELATED"/>
    <property type="match status" value="1"/>
</dbReference>
<dbReference type="RefSeq" id="WP_135443924.1">
    <property type="nucleotide sequence ID" value="NZ_SRLE01000007.1"/>
</dbReference>
<evidence type="ECO:0000256" key="3">
    <source>
        <dbReference type="ARBA" id="ARBA00012071"/>
    </source>
</evidence>
<dbReference type="InterPro" id="IPR003758">
    <property type="entry name" value="LpxK"/>
</dbReference>
<keyword evidence="9 13" id="KW-0418">Kinase</keyword>
<keyword evidence="15" id="KW-1185">Reference proteome</keyword>
<keyword evidence="10 13" id="KW-0067">ATP-binding</keyword>
<dbReference type="GO" id="GO:0009245">
    <property type="term" value="P:lipid A biosynthetic process"/>
    <property type="evidence" value="ECO:0007669"/>
    <property type="project" value="UniProtKB-UniRule"/>
</dbReference>
<dbReference type="CDD" id="cd01983">
    <property type="entry name" value="SIMIBI"/>
    <property type="match status" value="1"/>
</dbReference>
<name>A0A4Z0M2V0_9GAMM</name>
<dbReference type="OrthoDB" id="9766423at2"/>
<dbReference type="HAMAP" id="MF_00409">
    <property type="entry name" value="LpxK"/>
    <property type="match status" value="1"/>
</dbReference>
<dbReference type="AlphaFoldDB" id="A0A4Z0M2V0"/>
<proteinExistence type="inferred from homology"/>
<evidence type="ECO:0000256" key="2">
    <source>
        <dbReference type="ARBA" id="ARBA00004870"/>
    </source>
</evidence>
<dbReference type="NCBIfam" id="TIGR00682">
    <property type="entry name" value="lpxK"/>
    <property type="match status" value="1"/>
</dbReference>
<evidence type="ECO:0000256" key="9">
    <source>
        <dbReference type="ARBA" id="ARBA00022777"/>
    </source>
</evidence>
<protein>
    <recommendedName>
        <fullName evidence="4 13">Tetraacyldisaccharide 4'-kinase</fullName>
        <ecNumber evidence="3 13">2.7.1.130</ecNumber>
    </recommendedName>
    <alternativeName>
        <fullName evidence="12 13">Lipid A 4'-kinase</fullName>
    </alternativeName>
</protein>
<dbReference type="SUPFAM" id="SSF52540">
    <property type="entry name" value="P-loop containing nucleoside triphosphate hydrolases"/>
    <property type="match status" value="1"/>
</dbReference>
<evidence type="ECO:0000256" key="8">
    <source>
        <dbReference type="ARBA" id="ARBA00022741"/>
    </source>
</evidence>
<reference evidence="14 15" key="1">
    <citation type="submission" date="2019-04" db="EMBL/GenBank/DDBJ databases">
        <title>Taxonomy of novel Haliea sp. from mangrove soil of West Coast of India.</title>
        <authorList>
            <person name="Verma A."/>
            <person name="Kumar P."/>
            <person name="Krishnamurthi S."/>
        </authorList>
    </citation>
    <scope>NUCLEOTIDE SEQUENCE [LARGE SCALE GENOMIC DNA]</scope>
    <source>
        <strain evidence="14 15">SAOS-164</strain>
    </source>
</reference>
<comment type="pathway">
    <text evidence="2 13">Glycolipid biosynthesis; lipid IV(A) biosynthesis; lipid IV(A) from (3R)-3-hydroxytetradecanoyl-[acyl-carrier-protein] and UDP-N-acetyl-alpha-D-glucosamine: step 6/6.</text>
</comment>
<feature type="binding site" evidence="13">
    <location>
        <begin position="61"/>
        <end position="68"/>
    </location>
    <ligand>
        <name>ATP</name>
        <dbReference type="ChEBI" id="CHEBI:30616"/>
    </ligand>
</feature>
<accession>A0A4Z0M2V0</accession>
<evidence type="ECO:0000256" key="11">
    <source>
        <dbReference type="ARBA" id="ARBA00023098"/>
    </source>
</evidence>
<dbReference type="Proteomes" id="UP000298050">
    <property type="component" value="Unassembled WGS sequence"/>
</dbReference>
<evidence type="ECO:0000256" key="12">
    <source>
        <dbReference type="ARBA" id="ARBA00029757"/>
    </source>
</evidence>
<dbReference type="InterPro" id="IPR027417">
    <property type="entry name" value="P-loop_NTPase"/>
</dbReference>
<keyword evidence="6 13" id="KW-0441">Lipid A biosynthesis</keyword>
<organism evidence="14 15">
    <name type="scientific">Mangrovimicrobium sediminis</name>
    <dbReference type="NCBI Taxonomy" id="2562682"/>
    <lineage>
        <taxon>Bacteria</taxon>
        <taxon>Pseudomonadati</taxon>
        <taxon>Pseudomonadota</taxon>
        <taxon>Gammaproteobacteria</taxon>
        <taxon>Cellvibrionales</taxon>
        <taxon>Halieaceae</taxon>
        <taxon>Mangrovimicrobium</taxon>
    </lineage>
</organism>
<dbReference type="GO" id="GO:0009244">
    <property type="term" value="P:lipopolysaccharide core region biosynthetic process"/>
    <property type="evidence" value="ECO:0007669"/>
    <property type="project" value="TreeGrafter"/>
</dbReference>
<evidence type="ECO:0000256" key="13">
    <source>
        <dbReference type="HAMAP-Rule" id="MF_00409"/>
    </source>
</evidence>
<dbReference type="EMBL" id="SRLE01000007">
    <property type="protein sequence ID" value="TGD73605.1"/>
    <property type="molecule type" value="Genomic_DNA"/>
</dbReference>
<dbReference type="PANTHER" id="PTHR42724">
    <property type="entry name" value="TETRAACYLDISACCHARIDE 4'-KINASE"/>
    <property type="match status" value="1"/>
</dbReference>
<comment type="function">
    <text evidence="1 13">Transfers the gamma-phosphate of ATP to the 4'-position of a tetraacyldisaccharide 1-phosphate intermediate (termed DS-1-P) to form tetraacyldisaccharide 1,4'-bis-phosphate (lipid IVA).</text>
</comment>
<gene>
    <name evidence="13" type="primary">lpxK</name>
    <name evidence="14" type="ORF">E4634_11310</name>
</gene>
<evidence type="ECO:0000256" key="7">
    <source>
        <dbReference type="ARBA" id="ARBA00022679"/>
    </source>
</evidence>
<keyword evidence="11 13" id="KW-0443">Lipid metabolism</keyword>
<evidence type="ECO:0000256" key="6">
    <source>
        <dbReference type="ARBA" id="ARBA00022556"/>
    </source>
</evidence>
<keyword evidence="7 13" id="KW-0808">Transferase</keyword>
<evidence type="ECO:0000256" key="1">
    <source>
        <dbReference type="ARBA" id="ARBA00002274"/>
    </source>
</evidence>
<comment type="similarity">
    <text evidence="13">Belongs to the LpxK family.</text>
</comment>
<dbReference type="UniPathway" id="UPA00359">
    <property type="reaction ID" value="UER00482"/>
</dbReference>
<evidence type="ECO:0000256" key="10">
    <source>
        <dbReference type="ARBA" id="ARBA00022840"/>
    </source>
</evidence>
<dbReference type="GO" id="GO:0005886">
    <property type="term" value="C:plasma membrane"/>
    <property type="evidence" value="ECO:0007669"/>
    <property type="project" value="TreeGrafter"/>
</dbReference>
<evidence type="ECO:0000256" key="5">
    <source>
        <dbReference type="ARBA" id="ARBA00022516"/>
    </source>
</evidence>
<evidence type="ECO:0000256" key="4">
    <source>
        <dbReference type="ARBA" id="ARBA00016436"/>
    </source>
</evidence>
<dbReference type="EC" id="2.7.1.130" evidence="3 13"/>
<sequence length="328" mass="35110">MSRLSAALERAWYRGAAWLWLLRPLEAVFRLLAALRRHPYRAGWANVYRAPCPVVVVGNITVGGTGKTPVVIALVEALQARGLRPGVVSRGYGVHVKGAPFGVDAGTDAASCGDEALLIARRSGAPMVVHPDRSAAVRALLAQHPVDVIVADDGLQHYALGRDFEIVLIDAVRGLGNGFCLPAGPLREPPARLRSVDRVLYRGSDDSESGVRYQPRSWVNLHTQECLPPDAFAAGEPVLAIAGIGQPAQFFATLDTLGVCYTPQVFPDHHAYTAADFTALPDKPILMTEKDAVKCAAFAGAQAWYLQIDARLPESLVAEVAALVSKPT</sequence>
<comment type="caution">
    <text evidence="14">The sequence shown here is derived from an EMBL/GenBank/DDBJ whole genome shotgun (WGS) entry which is preliminary data.</text>
</comment>
<keyword evidence="8 13" id="KW-0547">Nucleotide-binding</keyword>
<dbReference type="GO" id="GO:0009029">
    <property type="term" value="F:lipid-A 4'-kinase activity"/>
    <property type="evidence" value="ECO:0007669"/>
    <property type="project" value="UniProtKB-UniRule"/>
</dbReference>